<sequence>MSGETPASDAKEIELKLVFDPEHASAVLAHPLLAAGDGGPPGQRVLESKERELLSVYYDTPDDLLRKAGVFLRVRSTGTGYVQTIKTARAESEFLERSEWECDLPTKSYDLSAAAGTALEPLLSDAVREGLGPRFETRFLRRTFLIDDGGSLIEVAVDQGDIVAGEARARVCELELELKSGTAAVLFGLAKRLAETVPLTLSVKTKAERGFDLLDGGEPEFEKALPVDIPPDETCANAFRIAARNCLRQVLANLHGTREGKAEALHQMRVGLRRMRAAVLLFGEVVDSPQRPRIAAELKWIASHLGTARDLDVFSSDIVAPHRAEYPDDPGWKAVEDRVREARAQAQRAAVEATGSARFRMALLDLGAWIEFGDWTHSDNPLAGKPVADYASAKLSRCAEAW</sequence>
<proteinExistence type="predicted"/>
<dbReference type="Gene3D" id="2.40.320.10">
    <property type="entry name" value="Hypothetical Protein Pfu-838710-001"/>
    <property type="match status" value="1"/>
</dbReference>
<dbReference type="PROSITE" id="PS51708">
    <property type="entry name" value="CHAD"/>
    <property type="match status" value="1"/>
</dbReference>
<dbReference type="PANTHER" id="PTHR39569:SF1">
    <property type="entry name" value="INORGANIC TRIPHOSPHATASE"/>
    <property type="match status" value="1"/>
</dbReference>
<feature type="domain" description="CYTH" evidence="1">
    <location>
        <begin position="10"/>
        <end position="217"/>
    </location>
</feature>
<organism evidence="3 4">
    <name type="scientific">Methyloceanibacter stevinii</name>
    <dbReference type="NCBI Taxonomy" id="1774970"/>
    <lineage>
        <taxon>Bacteria</taxon>
        <taxon>Pseudomonadati</taxon>
        <taxon>Pseudomonadota</taxon>
        <taxon>Alphaproteobacteria</taxon>
        <taxon>Hyphomicrobiales</taxon>
        <taxon>Hyphomicrobiaceae</taxon>
        <taxon>Methyloceanibacter</taxon>
    </lineage>
</organism>
<dbReference type="Pfam" id="PF05235">
    <property type="entry name" value="CHAD"/>
    <property type="match status" value="1"/>
</dbReference>
<dbReference type="InterPro" id="IPR038186">
    <property type="entry name" value="CHAD_dom_sf"/>
</dbReference>
<protein>
    <recommendedName>
        <fullName evidence="5">CYTH domain-containing protein</fullName>
    </recommendedName>
</protein>
<gene>
    <name evidence="3" type="ORF">AUC70_05280</name>
</gene>
<dbReference type="CDD" id="cd07756">
    <property type="entry name" value="CYTH-like_Pase_CHAD"/>
    <property type="match status" value="1"/>
</dbReference>
<dbReference type="SMART" id="SM01118">
    <property type="entry name" value="CYTH"/>
    <property type="match status" value="1"/>
</dbReference>
<dbReference type="GO" id="GO:0046872">
    <property type="term" value="F:metal ion binding"/>
    <property type="evidence" value="ECO:0007669"/>
    <property type="project" value="TreeGrafter"/>
</dbReference>
<evidence type="ECO:0000259" key="1">
    <source>
        <dbReference type="PROSITE" id="PS51707"/>
    </source>
</evidence>
<dbReference type="Pfam" id="PF01928">
    <property type="entry name" value="CYTH"/>
    <property type="match status" value="1"/>
</dbReference>
<name>A0A1E3VPB1_9HYPH</name>
<dbReference type="GO" id="GO:0050355">
    <property type="term" value="F:inorganic triphosphate phosphatase activity"/>
    <property type="evidence" value="ECO:0007669"/>
    <property type="project" value="InterPro"/>
</dbReference>
<evidence type="ECO:0000313" key="3">
    <source>
        <dbReference type="EMBL" id="ODR95131.1"/>
    </source>
</evidence>
<accession>A0A1E3VPB1</accession>
<dbReference type="InterPro" id="IPR023577">
    <property type="entry name" value="CYTH_domain"/>
</dbReference>
<dbReference type="InterPro" id="IPR007899">
    <property type="entry name" value="CHAD_dom"/>
</dbReference>
<keyword evidence="4" id="KW-1185">Reference proteome</keyword>
<evidence type="ECO:0000259" key="2">
    <source>
        <dbReference type="PROSITE" id="PS51708"/>
    </source>
</evidence>
<dbReference type="EMBL" id="LPWE01000011">
    <property type="protein sequence ID" value="ODR95131.1"/>
    <property type="molecule type" value="Genomic_DNA"/>
</dbReference>
<dbReference type="Proteomes" id="UP000094172">
    <property type="component" value="Unassembled WGS sequence"/>
</dbReference>
<dbReference type="AlphaFoldDB" id="A0A1E3VPB1"/>
<dbReference type="PROSITE" id="PS51707">
    <property type="entry name" value="CYTH"/>
    <property type="match status" value="1"/>
</dbReference>
<dbReference type="SUPFAM" id="SSF55154">
    <property type="entry name" value="CYTH-like phosphatases"/>
    <property type="match status" value="1"/>
</dbReference>
<reference evidence="3 4" key="1">
    <citation type="journal article" date="2016" name="Environ. Microbiol.">
        <title>New Methyloceanibacter diversity from North Sea sediments includes methanotroph containing solely the soluble methane monooxygenase.</title>
        <authorList>
            <person name="Vekeman B."/>
            <person name="Kerckhof F.M."/>
            <person name="Cremers G."/>
            <person name="de Vos P."/>
            <person name="Vandamme P."/>
            <person name="Boon N."/>
            <person name="Op den Camp H.J."/>
            <person name="Heylen K."/>
        </authorList>
    </citation>
    <scope>NUCLEOTIDE SEQUENCE [LARGE SCALE GENOMIC DNA]</scope>
    <source>
        <strain evidence="3 4">R-67176</strain>
    </source>
</reference>
<dbReference type="PANTHER" id="PTHR39569">
    <property type="entry name" value="INORGANIC TRIPHOSPHATASE"/>
    <property type="match status" value="1"/>
</dbReference>
<dbReference type="InterPro" id="IPR033469">
    <property type="entry name" value="CYTH-like_dom_sf"/>
</dbReference>
<evidence type="ECO:0008006" key="5">
    <source>
        <dbReference type="Google" id="ProtNLM"/>
    </source>
</evidence>
<dbReference type="Gene3D" id="1.40.20.10">
    <property type="entry name" value="CHAD domain"/>
    <property type="match status" value="1"/>
</dbReference>
<feature type="domain" description="CHAD" evidence="2">
    <location>
        <begin position="232"/>
        <end position="402"/>
    </location>
</feature>
<dbReference type="STRING" id="1774970.AUC70_05280"/>
<dbReference type="InterPro" id="IPR039013">
    <property type="entry name" value="YgiF"/>
</dbReference>
<dbReference type="SMART" id="SM00880">
    <property type="entry name" value="CHAD"/>
    <property type="match status" value="1"/>
</dbReference>
<evidence type="ECO:0000313" key="4">
    <source>
        <dbReference type="Proteomes" id="UP000094172"/>
    </source>
</evidence>
<comment type="caution">
    <text evidence="3">The sequence shown here is derived from an EMBL/GenBank/DDBJ whole genome shotgun (WGS) entry which is preliminary data.</text>
</comment>